<protein>
    <submittedName>
        <fullName evidence="1">Uncharacterized protein</fullName>
    </submittedName>
</protein>
<organism evidence="1 2">
    <name type="scientific">Hypoxylon rubiginosum</name>
    <dbReference type="NCBI Taxonomy" id="110542"/>
    <lineage>
        <taxon>Eukaryota</taxon>
        <taxon>Fungi</taxon>
        <taxon>Dikarya</taxon>
        <taxon>Ascomycota</taxon>
        <taxon>Pezizomycotina</taxon>
        <taxon>Sordariomycetes</taxon>
        <taxon>Xylariomycetidae</taxon>
        <taxon>Xylariales</taxon>
        <taxon>Hypoxylaceae</taxon>
        <taxon>Hypoxylon</taxon>
    </lineage>
</organism>
<dbReference type="EMBL" id="MU394346">
    <property type="protein sequence ID" value="KAI6083849.1"/>
    <property type="molecule type" value="Genomic_DNA"/>
</dbReference>
<evidence type="ECO:0000313" key="2">
    <source>
        <dbReference type="Proteomes" id="UP001497680"/>
    </source>
</evidence>
<evidence type="ECO:0000313" key="1">
    <source>
        <dbReference type="EMBL" id="KAI6083849.1"/>
    </source>
</evidence>
<accession>A0ACC0CTY1</accession>
<dbReference type="Proteomes" id="UP001497680">
    <property type="component" value="Unassembled WGS sequence"/>
</dbReference>
<reference evidence="1 2" key="1">
    <citation type="journal article" date="2022" name="New Phytol.">
        <title>Ecological generalism drives hyperdiversity of secondary metabolite gene clusters in xylarialean endophytes.</title>
        <authorList>
            <person name="Franco M.E.E."/>
            <person name="Wisecaver J.H."/>
            <person name="Arnold A.E."/>
            <person name="Ju Y.M."/>
            <person name="Slot J.C."/>
            <person name="Ahrendt S."/>
            <person name="Moore L.P."/>
            <person name="Eastman K.E."/>
            <person name="Scott K."/>
            <person name="Konkel Z."/>
            <person name="Mondo S.J."/>
            <person name="Kuo A."/>
            <person name="Hayes R.D."/>
            <person name="Haridas S."/>
            <person name="Andreopoulos B."/>
            <person name="Riley R."/>
            <person name="LaButti K."/>
            <person name="Pangilinan J."/>
            <person name="Lipzen A."/>
            <person name="Amirebrahimi M."/>
            <person name="Yan J."/>
            <person name="Adam C."/>
            <person name="Keymanesh K."/>
            <person name="Ng V."/>
            <person name="Louie K."/>
            <person name="Northen T."/>
            <person name="Drula E."/>
            <person name="Henrissat B."/>
            <person name="Hsieh H.M."/>
            <person name="Youens-Clark K."/>
            <person name="Lutzoni F."/>
            <person name="Miadlikowska J."/>
            <person name="Eastwood D.C."/>
            <person name="Hamelin R.C."/>
            <person name="Grigoriev I.V."/>
            <person name="U'Ren J.M."/>
        </authorList>
    </citation>
    <scope>NUCLEOTIDE SEQUENCE [LARGE SCALE GENOMIC DNA]</scope>
    <source>
        <strain evidence="1 2">ER1909</strain>
    </source>
</reference>
<keyword evidence="2" id="KW-1185">Reference proteome</keyword>
<sequence>MSFGPQVVMPGAFHFEAPNGDSLSGVHPGIFRPPISPSASSSLYLTKSSGNLYSDAPTPASNIKRKRHKPTQSTPLNDWPIHSIETGSEADFAPGEKFDGQGGRRYVFAGQMHTPNGMTAANIQQAMEDSVYSDVDYRRRGDLGPERPYVETESLNSRYPTTTQSLAMQPQQNRGILNKIGGVVGKVFQFCTAGVFRGFYAGGGKGYEIEGPSTPSRQPSPNDQAWCNEHDVPTLPDFNTYATPGRFPQNEYARGTPESTPPPAAKRRHINESQGDELCNWVVVREPVEKTRSQSRASLAPTGYASVQQNYQPVPQRRINKPISRVNSPSLARRQSSRISHAGSATLSRQEPASFASPRSRSPAPSYTPSRIPIPIPSRQQSPNVSPTRLGRQPSLIASPSVHPKRSHRRNHSTASAASVASGRVKRRESVQDFEENSPRLDAEAKNLAAKRLHEEIETDLRMNDFNARIRDMIRQGKEALGTTIEVEVDEGDSIDPWEDA</sequence>
<name>A0ACC0CTY1_9PEZI</name>
<gene>
    <name evidence="1" type="ORF">F4821DRAFT_183169</name>
</gene>
<proteinExistence type="predicted"/>
<comment type="caution">
    <text evidence="1">The sequence shown here is derived from an EMBL/GenBank/DDBJ whole genome shotgun (WGS) entry which is preliminary data.</text>
</comment>